<gene>
    <name evidence="2" type="ORF">RGQ15_15405</name>
</gene>
<proteinExistence type="predicted"/>
<dbReference type="CDD" id="cd11378">
    <property type="entry name" value="DUF296"/>
    <property type="match status" value="1"/>
</dbReference>
<dbReference type="Gene3D" id="3.30.1330.80">
    <property type="entry name" value="Hypothetical protein, similar to alpha- acetolactate decarboxylase, domain 2"/>
    <property type="match status" value="1"/>
</dbReference>
<keyword evidence="3" id="KW-1185">Reference proteome</keyword>
<dbReference type="EMBL" id="JAVQLW010000002">
    <property type="protein sequence ID" value="MDS9468953.1"/>
    <property type="molecule type" value="Genomic_DNA"/>
</dbReference>
<comment type="caution">
    <text evidence="2">The sequence shown here is derived from an EMBL/GenBank/DDBJ whole genome shotgun (WGS) entry which is preliminary data.</text>
</comment>
<reference evidence="3" key="1">
    <citation type="submission" date="2023-07" db="EMBL/GenBank/DDBJ databases">
        <title>Paracoccus sp. MBLB3053 whole genome sequence.</title>
        <authorList>
            <person name="Hwang C.Y."/>
            <person name="Cho E.-S."/>
            <person name="Seo M.-J."/>
        </authorList>
    </citation>
    <scope>NUCLEOTIDE SEQUENCE [LARGE SCALE GENOMIC DNA]</scope>
    <source>
        <strain evidence="3">MBLB3053</strain>
    </source>
</reference>
<evidence type="ECO:0000313" key="3">
    <source>
        <dbReference type="Proteomes" id="UP001269144"/>
    </source>
</evidence>
<dbReference type="PANTHER" id="PTHR34988">
    <property type="entry name" value="PROTEIN, PUTATIVE-RELATED"/>
    <property type="match status" value="1"/>
</dbReference>
<dbReference type="SUPFAM" id="SSF117856">
    <property type="entry name" value="AF0104/ALDC/Ptd012-like"/>
    <property type="match status" value="1"/>
</dbReference>
<dbReference type="RefSeq" id="WP_311161426.1">
    <property type="nucleotide sequence ID" value="NZ_JAVQLW010000002.1"/>
</dbReference>
<name>A0ABU2HV87_9RHOB</name>
<protein>
    <submittedName>
        <fullName evidence="2">DUF296 domain-containing protein</fullName>
    </submittedName>
</protein>
<dbReference type="InterPro" id="IPR005175">
    <property type="entry name" value="PPC_dom"/>
</dbReference>
<dbReference type="PANTHER" id="PTHR34988:SF1">
    <property type="entry name" value="DNA-BINDING PROTEIN"/>
    <property type="match status" value="1"/>
</dbReference>
<dbReference type="PROSITE" id="PS51742">
    <property type="entry name" value="PPC"/>
    <property type="match status" value="1"/>
</dbReference>
<feature type="domain" description="PPC" evidence="1">
    <location>
        <begin position="6"/>
        <end position="138"/>
    </location>
</feature>
<evidence type="ECO:0000313" key="2">
    <source>
        <dbReference type="EMBL" id="MDS9468953.1"/>
    </source>
</evidence>
<accession>A0ABU2HV87</accession>
<sequence>MTTPLPSQGVFHAFRLGPGENLVEGLRRAFEVAQSEAMAIVTCVGSLTEVVIRHADRPDPQTYRGRFEITSLVGTIDPNGQHLHIAIADPDGRSYGGHLMAEGSAIYTTAEIVTLALTELVFSREPCPASGYRELVVRQTRHTG</sequence>
<evidence type="ECO:0000259" key="1">
    <source>
        <dbReference type="PROSITE" id="PS51742"/>
    </source>
</evidence>
<dbReference type="Pfam" id="PF03479">
    <property type="entry name" value="PCC"/>
    <property type="match status" value="1"/>
</dbReference>
<organism evidence="2 3">
    <name type="scientific">Paracoccus aurantius</name>
    <dbReference type="NCBI Taxonomy" id="3073814"/>
    <lineage>
        <taxon>Bacteria</taxon>
        <taxon>Pseudomonadati</taxon>
        <taxon>Pseudomonadota</taxon>
        <taxon>Alphaproteobacteria</taxon>
        <taxon>Rhodobacterales</taxon>
        <taxon>Paracoccaceae</taxon>
        <taxon>Paracoccus</taxon>
    </lineage>
</organism>
<dbReference type="Proteomes" id="UP001269144">
    <property type="component" value="Unassembled WGS sequence"/>
</dbReference>